<dbReference type="PANTHER" id="PTHR11485">
    <property type="entry name" value="TRANSFERRIN"/>
    <property type="match status" value="1"/>
</dbReference>
<evidence type="ECO:0000313" key="2">
    <source>
        <dbReference type="EMBL" id="BES90434.1"/>
    </source>
</evidence>
<accession>A0ABN7AGW1</accession>
<gene>
    <name evidence="2" type="ORF">NTJ_03241</name>
</gene>
<dbReference type="SMART" id="SM00094">
    <property type="entry name" value="TR_FER"/>
    <property type="match status" value="1"/>
</dbReference>
<dbReference type="EMBL" id="AP028910">
    <property type="protein sequence ID" value="BES90434.1"/>
    <property type="molecule type" value="Genomic_DNA"/>
</dbReference>
<proteinExistence type="predicted"/>
<organism evidence="2 3">
    <name type="scientific">Nesidiocoris tenuis</name>
    <dbReference type="NCBI Taxonomy" id="355587"/>
    <lineage>
        <taxon>Eukaryota</taxon>
        <taxon>Metazoa</taxon>
        <taxon>Ecdysozoa</taxon>
        <taxon>Arthropoda</taxon>
        <taxon>Hexapoda</taxon>
        <taxon>Insecta</taxon>
        <taxon>Pterygota</taxon>
        <taxon>Neoptera</taxon>
        <taxon>Paraneoptera</taxon>
        <taxon>Hemiptera</taxon>
        <taxon>Heteroptera</taxon>
        <taxon>Panheteroptera</taxon>
        <taxon>Cimicomorpha</taxon>
        <taxon>Miridae</taxon>
        <taxon>Dicyphina</taxon>
        <taxon>Nesidiocoris</taxon>
    </lineage>
</organism>
<reference evidence="2 3" key="1">
    <citation type="submission" date="2023-09" db="EMBL/GenBank/DDBJ databases">
        <title>Nesidiocoris tenuis whole genome shotgun sequence.</title>
        <authorList>
            <person name="Shibata T."/>
            <person name="Shimoda M."/>
            <person name="Kobayashi T."/>
            <person name="Uehara T."/>
        </authorList>
    </citation>
    <scope>NUCLEOTIDE SEQUENCE [LARGE SCALE GENOMIC DNA]</scope>
    <source>
        <strain evidence="2 3">Japan</strain>
    </source>
</reference>
<dbReference type="PROSITE" id="PS51408">
    <property type="entry name" value="TRANSFERRIN_LIKE_4"/>
    <property type="match status" value="2"/>
</dbReference>
<sequence>MDSTSCKRVEEGNSQVSCVQVTDSVDCSNKLRDGTADFALYSADDAILAGKKVGTSLNVIGEARYRGRFNEPNDEELVAVVRKSFSGFFSDLLGKGYCHPGVGISYKFNDMLLKSFERKVVTKRECTSTYSAAEQEIRELEMFFGPSCRPGAWAVDDNLDNKLKRRYRNMCRLCESPQQCSNGMLNSGLTKGALDCLVINGGDVAFVSLAAVESYFGLSKGQASASVADYAFLCPNQTMMPINISGRPCIWASQPWDLFVTRNSVSSDLQSKLSGWLSDTKKDGPDRWQTSLRKLLLKDQRVFVTRPLNNTLPIGQYINRGVADEDSRSCQRRIEWCTTNDLEKEKCSWLSAATRTFGMNPSVECSTTADNKWKCLRKIAERKANIVSIPTDDGYIARKVYNLSTVFFEDNLLGANYKIIAVLKAQSSATSFKDLKNRKACFPEYNGLAWLGFTNAVRQQGLLGKKCPESYFSEACAPGAQSEEFSPNGKRAPSTLCNLCPPSDGGSCSPNLSRTERNLRALQCLDNNGDVAFINVRAISTGSSNIQINSSIDQTKYRVLCSNGTIANGVLDVDENCALGTGVQGEIMARGNRDNVEESDAKELLLSLNKWFGMSDDRAKNTISIYDKFRGQGGILFEENAISLVDPDDEFYIYVNNYRSLLQNASQSCNQGTVSVSSTSVMGWISIVTIIVWYGV</sequence>
<dbReference type="CDD" id="cd13529">
    <property type="entry name" value="PBP2_transferrin"/>
    <property type="match status" value="1"/>
</dbReference>
<feature type="domain" description="Transferrin-like" evidence="1">
    <location>
        <begin position="334"/>
        <end position="660"/>
    </location>
</feature>
<dbReference type="SUPFAM" id="SSF53850">
    <property type="entry name" value="Periplasmic binding protein-like II"/>
    <property type="match status" value="2"/>
</dbReference>
<dbReference type="Proteomes" id="UP001307889">
    <property type="component" value="Chromosome 2"/>
</dbReference>
<dbReference type="InterPro" id="IPR001156">
    <property type="entry name" value="Transferrin-like_dom"/>
</dbReference>
<name>A0ABN7AGW1_9HEMI</name>
<protein>
    <submittedName>
        <fullName evidence="2">TR_FER</fullName>
    </submittedName>
</protein>
<keyword evidence="3" id="KW-1185">Reference proteome</keyword>
<dbReference type="PANTHER" id="PTHR11485:SF57">
    <property type="entry name" value="TRANSFERRIN"/>
    <property type="match status" value="1"/>
</dbReference>
<feature type="domain" description="Transferrin-like" evidence="1">
    <location>
        <begin position="1"/>
        <end position="327"/>
    </location>
</feature>
<dbReference type="Pfam" id="PF00405">
    <property type="entry name" value="Transferrin"/>
    <property type="match status" value="2"/>
</dbReference>
<evidence type="ECO:0000313" key="3">
    <source>
        <dbReference type="Proteomes" id="UP001307889"/>
    </source>
</evidence>
<evidence type="ECO:0000259" key="1">
    <source>
        <dbReference type="PROSITE" id="PS51408"/>
    </source>
</evidence>
<dbReference type="Gene3D" id="3.40.190.10">
    <property type="entry name" value="Periplasmic binding protein-like II"/>
    <property type="match status" value="3"/>
</dbReference>